<reference evidence="2" key="1">
    <citation type="journal article" date="2013" name="Nature">
        <title>Pan genome of the phytoplankton Emiliania underpins its global distribution.</title>
        <authorList>
            <person name="Read B.A."/>
            <person name="Kegel J."/>
            <person name="Klute M.J."/>
            <person name="Kuo A."/>
            <person name="Lefebvre S.C."/>
            <person name="Maumus F."/>
            <person name="Mayer C."/>
            <person name="Miller J."/>
            <person name="Monier A."/>
            <person name="Salamov A."/>
            <person name="Young J."/>
            <person name="Aguilar M."/>
            <person name="Claverie J.M."/>
            <person name="Frickenhaus S."/>
            <person name="Gonzalez K."/>
            <person name="Herman E.K."/>
            <person name="Lin Y.C."/>
            <person name="Napier J."/>
            <person name="Ogata H."/>
            <person name="Sarno A.F."/>
            <person name="Shmutz J."/>
            <person name="Schroeder D."/>
            <person name="de Vargas C."/>
            <person name="Verret F."/>
            <person name="von Dassow P."/>
            <person name="Valentin K."/>
            <person name="Van de Peer Y."/>
            <person name="Wheeler G."/>
            <person name="Dacks J.B."/>
            <person name="Delwiche C.F."/>
            <person name="Dyhrman S.T."/>
            <person name="Glockner G."/>
            <person name="John U."/>
            <person name="Richards T."/>
            <person name="Worden A.Z."/>
            <person name="Zhang X."/>
            <person name="Grigoriev I.V."/>
            <person name="Allen A.E."/>
            <person name="Bidle K."/>
            <person name="Borodovsky M."/>
            <person name="Bowler C."/>
            <person name="Brownlee C."/>
            <person name="Cock J.M."/>
            <person name="Elias M."/>
            <person name="Gladyshev V.N."/>
            <person name="Groth M."/>
            <person name="Guda C."/>
            <person name="Hadaegh A."/>
            <person name="Iglesias-Rodriguez M.D."/>
            <person name="Jenkins J."/>
            <person name="Jones B.M."/>
            <person name="Lawson T."/>
            <person name="Leese F."/>
            <person name="Lindquist E."/>
            <person name="Lobanov A."/>
            <person name="Lomsadze A."/>
            <person name="Malik S.B."/>
            <person name="Marsh M.E."/>
            <person name="Mackinder L."/>
            <person name="Mock T."/>
            <person name="Mueller-Roeber B."/>
            <person name="Pagarete A."/>
            <person name="Parker M."/>
            <person name="Probert I."/>
            <person name="Quesneville H."/>
            <person name="Raines C."/>
            <person name="Rensing S.A."/>
            <person name="Riano-Pachon D.M."/>
            <person name="Richier S."/>
            <person name="Rokitta S."/>
            <person name="Shiraiwa Y."/>
            <person name="Soanes D.M."/>
            <person name="van der Giezen M."/>
            <person name="Wahlund T.M."/>
            <person name="Williams B."/>
            <person name="Wilson W."/>
            <person name="Wolfe G."/>
            <person name="Wurch L.L."/>
        </authorList>
    </citation>
    <scope>NUCLEOTIDE SEQUENCE</scope>
</reference>
<sequence length="307" mass="35520">MNLWEAAEAPPESDLTKQIVAVINYDTHEISYAYAEVDSPPQGQAPTITYHELWLDTSNRPHRTGNTIDPTGHMIASTEFDVNFDLVFGSFGTELSDATEERQWRKYVHRALNVRNRNPAHLEDKKCRLCGVAEESMLHLVECMHCKPLWKKCLTFCRDVLEGPVRPQTHRAIIFNQENYDTLLPEAACAFIRHAFNIFYHDFANVDKGFMFIWQRVYYRALTSFRSAVRRYGGKIRLQYTHRLHTSLTEVAGKWSQKTTLNRKKFASIISIDQQGNSTLNDSFTAAIDQAYSDLKAEENRQQPRRL</sequence>
<dbReference type="GeneID" id="17268969"/>
<dbReference type="Proteomes" id="UP000013827">
    <property type="component" value="Unassembled WGS sequence"/>
</dbReference>
<name>A0A0D3JIU0_EMIH1</name>
<reference evidence="1" key="2">
    <citation type="submission" date="2024-10" db="UniProtKB">
        <authorList>
            <consortium name="EnsemblProtists"/>
        </authorList>
    </citation>
    <scope>IDENTIFICATION</scope>
</reference>
<dbReference type="RefSeq" id="XP_005775854.1">
    <property type="nucleotide sequence ID" value="XM_005775797.1"/>
</dbReference>
<dbReference type="KEGG" id="ehx:EMIHUDRAFT_239702"/>
<accession>A0A0D3JIU0</accession>
<proteinExistence type="predicted"/>
<evidence type="ECO:0000313" key="1">
    <source>
        <dbReference type="EnsemblProtists" id="EOD23425"/>
    </source>
</evidence>
<dbReference type="HOGENOM" id="CLU_907410_0_0_1"/>
<keyword evidence="2" id="KW-1185">Reference proteome</keyword>
<evidence type="ECO:0000313" key="2">
    <source>
        <dbReference type="Proteomes" id="UP000013827"/>
    </source>
</evidence>
<dbReference type="PaxDb" id="2903-EOD23425"/>
<dbReference type="AlphaFoldDB" id="A0A0D3JIU0"/>
<protein>
    <submittedName>
        <fullName evidence="1">Uncharacterized protein</fullName>
    </submittedName>
</protein>
<dbReference type="EnsemblProtists" id="EOD23425">
    <property type="protein sequence ID" value="EOD23425"/>
    <property type="gene ID" value="EMIHUDRAFT_239702"/>
</dbReference>
<organism evidence="1 2">
    <name type="scientific">Emiliania huxleyi (strain CCMP1516)</name>
    <dbReference type="NCBI Taxonomy" id="280463"/>
    <lineage>
        <taxon>Eukaryota</taxon>
        <taxon>Haptista</taxon>
        <taxon>Haptophyta</taxon>
        <taxon>Prymnesiophyceae</taxon>
        <taxon>Isochrysidales</taxon>
        <taxon>Noelaerhabdaceae</taxon>
        <taxon>Emiliania</taxon>
    </lineage>
</organism>